<keyword evidence="3" id="KW-1185">Reference proteome</keyword>
<dbReference type="EMBL" id="LNCU01000039">
    <property type="protein sequence ID" value="KWV58303.1"/>
    <property type="molecule type" value="Genomic_DNA"/>
</dbReference>
<protein>
    <submittedName>
        <fullName evidence="2">Uncharacterized protein</fullName>
    </submittedName>
</protein>
<sequence length="63" mass="7198">MAIWRRLSARSRGLERSASSPARKKKRLADNRLFKLSGRLRSLEIVAIVKLTPHESLSREAAR</sequence>
<reference evidence="2 3" key="1">
    <citation type="submission" date="2015-11" db="EMBL/GenBank/DDBJ databases">
        <title>Draft Genome Sequence of the Strain BR 10303 (Bradyrhizobium sp.) isolated from nodules of Centrolobium paraense.</title>
        <authorList>
            <person name="Zelli J.E."/>
            <person name="Simoes-Araujo J.L."/>
            <person name="Barauna A.C."/>
            <person name="Silva K."/>
        </authorList>
    </citation>
    <scope>NUCLEOTIDE SEQUENCE [LARGE SCALE GENOMIC DNA]</scope>
    <source>
        <strain evidence="2 3">BR 10303</strain>
    </source>
</reference>
<evidence type="ECO:0000313" key="3">
    <source>
        <dbReference type="Proteomes" id="UP000057737"/>
    </source>
</evidence>
<evidence type="ECO:0000313" key="2">
    <source>
        <dbReference type="EMBL" id="KWV58303.1"/>
    </source>
</evidence>
<name>A0A109K086_9BRAD</name>
<gene>
    <name evidence="2" type="ORF">AS156_36570</name>
</gene>
<proteinExistence type="predicted"/>
<comment type="caution">
    <text evidence="2">The sequence shown here is derived from an EMBL/GenBank/DDBJ whole genome shotgun (WGS) entry which is preliminary data.</text>
</comment>
<dbReference type="AlphaFoldDB" id="A0A109K086"/>
<organism evidence="2 3">
    <name type="scientific">Bradyrhizobium macuxiense</name>
    <dbReference type="NCBI Taxonomy" id="1755647"/>
    <lineage>
        <taxon>Bacteria</taxon>
        <taxon>Pseudomonadati</taxon>
        <taxon>Pseudomonadota</taxon>
        <taxon>Alphaproteobacteria</taxon>
        <taxon>Hyphomicrobiales</taxon>
        <taxon>Nitrobacteraceae</taxon>
        <taxon>Bradyrhizobium</taxon>
    </lineage>
</organism>
<evidence type="ECO:0000256" key="1">
    <source>
        <dbReference type="SAM" id="MobiDB-lite"/>
    </source>
</evidence>
<accession>A0A109K086</accession>
<feature type="region of interest" description="Disordered" evidence="1">
    <location>
        <begin position="1"/>
        <end position="25"/>
    </location>
</feature>
<dbReference type="Proteomes" id="UP000057737">
    <property type="component" value="Unassembled WGS sequence"/>
</dbReference>